<feature type="domain" description="AMP-binding enzyme C-terminal" evidence="6">
    <location>
        <begin position="437"/>
        <end position="513"/>
    </location>
</feature>
<proteinExistence type="inferred from homology"/>
<dbReference type="GO" id="GO:0016405">
    <property type="term" value="F:CoA-ligase activity"/>
    <property type="evidence" value="ECO:0007669"/>
    <property type="project" value="TreeGrafter"/>
</dbReference>
<dbReference type="SUPFAM" id="SSF56801">
    <property type="entry name" value="Acetyl-CoA synthetase-like"/>
    <property type="match status" value="1"/>
</dbReference>
<dbReference type="Gene3D" id="3.40.50.12780">
    <property type="entry name" value="N-terminal domain of ligase-like"/>
    <property type="match status" value="1"/>
</dbReference>
<evidence type="ECO:0000256" key="3">
    <source>
        <dbReference type="ARBA" id="ARBA00022598"/>
    </source>
</evidence>
<reference evidence="7" key="1">
    <citation type="submission" date="2022-01" db="EMBL/GenBank/DDBJ databases">
        <authorList>
            <person name="King R."/>
        </authorList>
    </citation>
    <scope>NUCLEOTIDE SEQUENCE</scope>
</reference>
<comment type="similarity">
    <text evidence="2">Belongs to the ATP-dependent AMP-binding enzyme family.</text>
</comment>
<evidence type="ECO:0000313" key="8">
    <source>
        <dbReference type="Proteomes" id="UP001152798"/>
    </source>
</evidence>
<dbReference type="InterPro" id="IPR045851">
    <property type="entry name" value="AMP-bd_C_sf"/>
</dbReference>
<evidence type="ECO:0000256" key="4">
    <source>
        <dbReference type="ARBA" id="ARBA00023140"/>
    </source>
</evidence>
<dbReference type="OrthoDB" id="10253869at2759"/>
<dbReference type="Pfam" id="PF13193">
    <property type="entry name" value="AMP-binding_C"/>
    <property type="match status" value="1"/>
</dbReference>
<dbReference type="GO" id="GO:0005777">
    <property type="term" value="C:peroxisome"/>
    <property type="evidence" value="ECO:0007669"/>
    <property type="project" value="UniProtKB-SubCell"/>
</dbReference>
<evidence type="ECO:0000256" key="2">
    <source>
        <dbReference type="ARBA" id="ARBA00006432"/>
    </source>
</evidence>
<dbReference type="PANTHER" id="PTHR24096">
    <property type="entry name" value="LONG-CHAIN-FATTY-ACID--COA LIGASE"/>
    <property type="match status" value="1"/>
</dbReference>
<keyword evidence="4" id="KW-0576">Peroxisome</keyword>
<keyword evidence="3" id="KW-0436">Ligase</keyword>
<dbReference type="AlphaFoldDB" id="A0A9P0MW69"/>
<keyword evidence="8" id="KW-1185">Reference proteome</keyword>
<dbReference type="InterPro" id="IPR000873">
    <property type="entry name" value="AMP-dep_synth/lig_dom"/>
</dbReference>
<name>A0A9P0MW69_NEZVI</name>
<dbReference type="InterPro" id="IPR025110">
    <property type="entry name" value="AMP-bd_C"/>
</dbReference>
<accession>A0A9P0MW69</accession>
<evidence type="ECO:0000259" key="6">
    <source>
        <dbReference type="Pfam" id="PF13193"/>
    </source>
</evidence>
<dbReference type="EMBL" id="OV725082">
    <property type="protein sequence ID" value="CAH1405881.1"/>
    <property type="molecule type" value="Genomic_DNA"/>
</dbReference>
<dbReference type="Proteomes" id="UP001152798">
    <property type="component" value="Chromosome 6"/>
</dbReference>
<evidence type="ECO:0000259" key="5">
    <source>
        <dbReference type="Pfam" id="PF00501"/>
    </source>
</evidence>
<evidence type="ECO:0000256" key="1">
    <source>
        <dbReference type="ARBA" id="ARBA00004275"/>
    </source>
</evidence>
<protein>
    <submittedName>
        <fullName evidence="7">Uncharacterized protein</fullName>
    </submittedName>
</protein>
<evidence type="ECO:0000313" key="7">
    <source>
        <dbReference type="EMBL" id="CAH1405881.1"/>
    </source>
</evidence>
<comment type="subcellular location">
    <subcellularLocation>
        <location evidence="1">Peroxisome</location>
    </subcellularLocation>
</comment>
<sequence>MPHGSLSLGARFKLTTAVVNKRSAMMVHTNAADYVLDCISSKQDNVAQIDSTSGKTISCSDIRQMVKTVSWKVQSAGFGPGSVVALCSENSLEYVGVLLGILRAGAIAALYPTSLRPRELEHSISITKPSALYAPELNSEQLSTIGNYPEIKLFKWSLDEIMDDKESDKFQTEEIINEHQPAVLLSSSGSTGLPKAVTICHSNIICSLAETSALMMKAGETALGLMPFSHAYGLGLMLMALCEGSPLVVMPKFTPEKFSQVITTYKIRLLHVVASFLSKMINGVIKPESLSSIRAVYTGACPVLPKIQAAILERLQPGAKMYHSYGMTETTHVVCFGEVRFDKPGSPGQILSCMDAKIIGNNGEELKSGQRGELCLKGPLIMPSYYGNPEATEESFTNEKWLKTGDLAWIDEDGYMYIVDRIKDIIKFLGYQVSVTELEQIISEQSGVSEVAVVGIPHEAYGEVPRAYIVPDEKEKPSKTEIEEAIKRELSHYKWLRGGVRFVESLPKTHSMKIMRKHLRAIP</sequence>
<dbReference type="InterPro" id="IPR042099">
    <property type="entry name" value="ANL_N_sf"/>
</dbReference>
<feature type="domain" description="AMP-dependent synthetase/ligase" evidence="5">
    <location>
        <begin position="42"/>
        <end position="386"/>
    </location>
</feature>
<dbReference type="Gene3D" id="3.30.300.30">
    <property type="match status" value="1"/>
</dbReference>
<dbReference type="PANTHER" id="PTHR24096:SF149">
    <property type="entry name" value="AMP-BINDING DOMAIN-CONTAINING PROTEIN-RELATED"/>
    <property type="match status" value="1"/>
</dbReference>
<organism evidence="7 8">
    <name type="scientific">Nezara viridula</name>
    <name type="common">Southern green stink bug</name>
    <name type="synonym">Cimex viridulus</name>
    <dbReference type="NCBI Taxonomy" id="85310"/>
    <lineage>
        <taxon>Eukaryota</taxon>
        <taxon>Metazoa</taxon>
        <taxon>Ecdysozoa</taxon>
        <taxon>Arthropoda</taxon>
        <taxon>Hexapoda</taxon>
        <taxon>Insecta</taxon>
        <taxon>Pterygota</taxon>
        <taxon>Neoptera</taxon>
        <taxon>Paraneoptera</taxon>
        <taxon>Hemiptera</taxon>
        <taxon>Heteroptera</taxon>
        <taxon>Panheteroptera</taxon>
        <taxon>Pentatomomorpha</taxon>
        <taxon>Pentatomoidea</taxon>
        <taxon>Pentatomidae</taxon>
        <taxon>Pentatominae</taxon>
        <taxon>Nezara</taxon>
    </lineage>
</organism>
<dbReference type="Pfam" id="PF00501">
    <property type="entry name" value="AMP-binding"/>
    <property type="match status" value="1"/>
</dbReference>
<gene>
    <name evidence="7" type="ORF">NEZAVI_LOCUS13951</name>
</gene>